<dbReference type="VEuPathDB" id="FungiDB:PV06_04702"/>
<dbReference type="OrthoDB" id="10067381at2759"/>
<comment type="similarity">
    <text evidence="1">Belongs to the UPF0696 family.</text>
</comment>
<evidence type="ECO:0008006" key="5">
    <source>
        <dbReference type="Google" id="ProtNLM"/>
    </source>
</evidence>
<reference evidence="3 4" key="1">
    <citation type="submission" date="2015-01" db="EMBL/GenBank/DDBJ databases">
        <title>The Genome Sequence of Exophiala oligosperma CBS72588.</title>
        <authorList>
            <consortium name="The Broad Institute Genomics Platform"/>
            <person name="Cuomo C."/>
            <person name="de Hoog S."/>
            <person name="Gorbushina A."/>
            <person name="Stielow B."/>
            <person name="Teixiera M."/>
            <person name="Abouelleil A."/>
            <person name="Chapman S.B."/>
            <person name="Priest M."/>
            <person name="Young S.K."/>
            <person name="Wortman J."/>
            <person name="Nusbaum C."/>
            <person name="Birren B."/>
        </authorList>
    </citation>
    <scope>NUCLEOTIDE SEQUENCE [LARGE SCALE GENOMIC DNA]</scope>
    <source>
        <strain evidence="3 4">CBS 72588</strain>
    </source>
</reference>
<dbReference type="Gene3D" id="3.30.760.10">
    <property type="entry name" value="RNA Cap, Translation Initiation Factor Eif4e"/>
    <property type="match status" value="1"/>
</dbReference>
<gene>
    <name evidence="3" type="ORF">PV06_04702</name>
</gene>
<feature type="compositionally biased region" description="Basic and acidic residues" evidence="2">
    <location>
        <begin position="68"/>
        <end position="88"/>
    </location>
</feature>
<accession>A0A0D2C1N2</accession>
<feature type="compositionally biased region" description="Polar residues" evidence="2">
    <location>
        <begin position="145"/>
        <end position="154"/>
    </location>
</feature>
<dbReference type="InterPro" id="IPR023398">
    <property type="entry name" value="TIF_eIF4e-like"/>
</dbReference>
<feature type="compositionally biased region" description="Basic and acidic residues" evidence="2">
    <location>
        <begin position="99"/>
        <end position="127"/>
    </location>
</feature>
<name>A0A0D2C1N2_9EURO</name>
<dbReference type="PANTHER" id="PTHR31977:SF1">
    <property type="entry name" value="UPF0696 PROTEIN C11ORF68"/>
    <property type="match status" value="1"/>
</dbReference>
<dbReference type="RefSeq" id="XP_016263833.1">
    <property type="nucleotide sequence ID" value="XM_016405627.1"/>
</dbReference>
<protein>
    <recommendedName>
        <fullName evidence="5">DUF1917 domain-containing protein</fullName>
    </recommendedName>
</protein>
<evidence type="ECO:0000256" key="2">
    <source>
        <dbReference type="SAM" id="MobiDB-lite"/>
    </source>
</evidence>
<dbReference type="InterPro" id="IPR015034">
    <property type="entry name" value="Bles03"/>
</dbReference>
<dbReference type="PANTHER" id="PTHR31977">
    <property type="entry name" value="UPF0696 PROTEIN C11ORF68"/>
    <property type="match status" value="1"/>
</dbReference>
<dbReference type="Proteomes" id="UP000053342">
    <property type="component" value="Unassembled WGS sequence"/>
</dbReference>
<proteinExistence type="inferred from homology"/>
<dbReference type="AlphaFoldDB" id="A0A0D2C1N2"/>
<keyword evidence="4" id="KW-1185">Reference proteome</keyword>
<dbReference type="HOGENOM" id="CLU_051869_0_2_1"/>
<sequence length="405" mass="44691">MPVPGTLSDFLTTPKEKWIQVPDDLFSEESDFHGDAATKAYYNKLAASYDPRNYWKVQDWNIQVKAEKAKQAQQKEADEVRVKEEEQQPKSSANLPVMKLEDAASDSKIKQEGGDRVMLDDGGRMDIDEPTAAPDASEQTKMESEATSASTSRPHNFYEGMELAKQLSESLTDFLDRLPPSQTPSSRGHWIYIANPYPPLGKTPSGKVFTEAADVATFRQLGTRLLEDFLSTKEQVESQNPGKAAGTITRLLRPERERLDSGVRDLARDSNITTGKWMLFPSSEDVDRVWSLVAQGTLEGTLGIGAKVATSPDPESAGVKDKEGSRLICVYTHDFADKEDVKRVLLGLKKLGLLNGGGGGDAAEARAIYYKSDAYTYLDISSGNEYKLKASMFSSRDILGGWSRQ</sequence>
<evidence type="ECO:0000313" key="3">
    <source>
        <dbReference type="EMBL" id="KIW43617.1"/>
    </source>
</evidence>
<dbReference type="Pfam" id="PF08939">
    <property type="entry name" value="Bles03"/>
    <property type="match status" value="1"/>
</dbReference>
<evidence type="ECO:0000256" key="1">
    <source>
        <dbReference type="ARBA" id="ARBA00010568"/>
    </source>
</evidence>
<organism evidence="3 4">
    <name type="scientific">Exophiala oligosperma</name>
    <dbReference type="NCBI Taxonomy" id="215243"/>
    <lineage>
        <taxon>Eukaryota</taxon>
        <taxon>Fungi</taxon>
        <taxon>Dikarya</taxon>
        <taxon>Ascomycota</taxon>
        <taxon>Pezizomycotina</taxon>
        <taxon>Eurotiomycetes</taxon>
        <taxon>Chaetothyriomycetidae</taxon>
        <taxon>Chaetothyriales</taxon>
        <taxon>Herpotrichiellaceae</taxon>
        <taxon>Exophiala</taxon>
    </lineage>
</organism>
<dbReference type="EMBL" id="KN847335">
    <property type="protein sequence ID" value="KIW43617.1"/>
    <property type="molecule type" value="Genomic_DNA"/>
</dbReference>
<dbReference type="SUPFAM" id="SSF55418">
    <property type="entry name" value="eIF4e-like"/>
    <property type="match status" value="1"/>
</dbReference>
<evidence type="ECO:0000313" key="4">
    <source>
        <dbReference type="Proteomes" id="UP000053342"/>
    </source>
</evidence>
<dbReference type="GeneID" id="27356776"/>
<feature type="region of interest" description="Disordered" evidence="2">
    <location>
        <begin position="68"/>
        <end position="155"/>
    </location>
</feature>